<name>A0A073IQH7_9BACT</name>
<feature type="domain" description="OB-fold nucleic acid binding" evidence="8">
    <location>
        <begin position="9"/>
        <end position="102"/>
    </location>
</feature>
<dbReference type="STRING" id="2754.EH55_07655"/>
<dbReference type="PATRIC" id="fig|2754.20.peg.1033"/>
<comment type="catalytic activity">
    <reaction evidence="5 6">
        <text>Exonucleolytic cleavage in either 5'- to 3'- or 3'- to 5'-direction to yield nucleoside 5'-phosphates.</text>
        <dbReference type="EC" id="3.1.11.6"/>
    </reaction>
</comment>
<dbReference type="PANTHER" id="PTHR30008">
    <property type="entry name" value="EXODEOXYRIBONUCLEASE 7 LARGE SUBUNIT"/>
    <property type="match status" value="1"/>
</dbReference>
<evidence type="ECO:0000259" key="8">
    <source>
        <dbReference type="Pfam" id="PF13742"/>
    </source>
</evidence>
<comment type="caution">
    <text evidence="9">The sequence shown here is derived from an EMBL/GenBank/DDBJ whole genome shotgun (WGS) entry which is preliminary data.</text>
</comment>
<keyword evidence="10" id="KW-1185">Reference proteome</keyword>
<dbReference type="eggNOG" id="COG1570">
    <property type="taxonomic scope" value="Bacteria"/>
</dbReference>
<dbReference type="GeneID" id="90984115"/>
<dbReference type="NCBIfam" id="TIGR00237">
    <property type="entry name" value="xseA"/>
    <property type="match status" value="1"/>
</dbReference>
<dbReference type="EMBL" id="JMKI01000037">
    <property type="protein sequence ID" value="KEJ91835.1"/>
    <property type="molecule type" value="Genomic_DNA"/>
</dbReference>
<sequence>MRGVNNEILTVDEMTAGIREALLREPMLSNFSVRGELLGFKLHTSGHAYFTLLGENTRVACVLFRSYASSVLVWPKDGDEVLVRGRIDVYGARGSYQIYATTLLPLGAGAKARAKAALRLRLEKEGLFDARLKRPLPRFPERVAVITSPTGAALQDIIKLHSLRFPCAELIVVPSLMQGVEAAGDIVRAFERLRGIEGLSCAILARGGGNRDDLDIFDDEFVTRAVRLCPVPVITGLGHQIDSTLADMAADAYAPTPSGAAERLFPDGRALGAALSSARQSMFSRISARLSGCGDNLTGVEERLDRAIEKNCLAPASDFLSSVEGLLDKNIGARLKDASASLLSLAQRLEGLSPLSLLSKGYSICEDRRGKIIRSAASLAAGDCVKIIFGDGSADASVSGVSLGGQRGEVE</sequence>
<evidence type="ECO:0000259" key="7">
    <source>
        <dbReference type="Pfam" id="PF02601"/>
    </source>
</evidence>
<dbReference type="GO" id="GO:0003676">
    <property type="term" value="F:nucleic acid binding"/>
    <property type="evidence" value="ECO:0007669"/>
    <property type="project" value="InterPro"/>
</dbReference>
<evidence type="ECO:0000313" key="10">
    <source>
        <dbReference type="Proteomes" id="UP000027665"/>
    </source>
</evidence>
<evidence type="ECO:0000256" key="2">
    <source>
        <dbReference type="ARBA" id="ARBA00022722"/>
    </source>
</evidence>
<keyword evidence="2 5" id="KW-0540">Nuclease</keyword>
<dbReference type="GO" id="GO:0005737">
    <property type="term" value="C:cytoplasm"/>
    <property type="evidence" value="ECO:0007669"/>
    <property type="project" value="UniProtKB-SubCell"/>
</dbReference>
<evidence type="ECO:0000256" key="6">
    <source>
        <dbReference type="RuleBase" id="RU004355"/>
    </source>
</evidence>
<dbReference type="InterPro" id="IPR020579">
    <property type="entry name" value="Exonuc_VII_lsu_C"/>
</dbReference>
<dbReference type="EC" id="3.1.11.6" evidence="5"/>
<dbReference type="OrthoDB" id="9802795at2"/>
<keyword evidence="1 5" id="KW-0963">Cytoplasm</keyword>
<dbReference type="InterPro" id="IPR025824">
    <property type="entry name" value="OB-fold_nuc-bd_dom"/>
</dbReference>
<dbReference type="AlphaFoldDB" id="A0A073IQH7"/>
<evidence type="ECO:0000256" key="5">
    <source>
        <dbReference type="HAMAP-Rule" id="MF_00378"/>
    </source>
</evidence>
<dbReference type="CDD" id="cd04489">
    <property type="entry name" value="ExoVII_LU_OBF"/>
    <property type="match status" value="1"/>
</dbReference>
<comment type="subunit">
    <text evidence="5">Heterooligomer composed of large and small subunits.</text>
</comment>
<comment type="similarity">
    <text evidence="5 6">Belongs to the XseA family.</text>
</comment>
<dbReference type="Proteomes" id="UP000027665">
    <property type="component" value="Unassembled WGS sequence"/>
</dbReference>
<dbReference type="GO" id="GO:0009318">
    <property type="term" value="C:exodeoxyribonuclease VII complex"/>
    <property type="evidence" value="ECO:0007669"/>
    <property type="project" value="UniProtKB-UniRule"/>
</dbReference>
<proteinExistence type="inferred from homology"/>
<organism evidence="9 10">
    <name type="scientific">Synergistes jonesii</name>
    <dbReference type="NCBI Taxonomy" id="2754"/>
    <lineage>
        <taxon>Bacteria</taxon>
        <taxon>Thermotogati</taxon>
        <taxon>Synergistota</taxon>
        <taxon>Synergistia</taxon>
        <taxon>Synergistales</taxon>
        <taxon>Synergistaceae</taxon>
        <taxon>Synergistes</taxon>
    </lineage>
</organism>
<feature type="domain" description="Exonuclease VII large subunit C-terminal" evidence="7">
    <location>
        <begin position="127"/>
        <end position="306"/>
    </location>
</feature>
<reference evidence="9 10" key="1">
    <citation type="submission" date="2014-04" db="EMBL/GenBank/DDBJ databases">
        <title>Draft Genome Sequence of Synergistes jonesii.</title>
        <authorList>
            <person name="Coil D.A."/>
            <person name="Eisen J.A."/>
            <person name="Holland-Moritz H.E."/>
        </authorList>
    </citation>
    <scope>NUCLEOTIDE SEQUENCE [LARGE SCALE GENOMIC DNA]</scope>
    <source>
        <strain evidence="9 10">78-1</strain>
    </source>
</reference>
<comment type="function">
    <text evidence="5">Bidirectionally degrades single-stranded DNA into large acid-insoluble oligonucleotides, which are then degraded further into small acid-soluble oligonucleotides.</text>
</comment>
<evidence type="ECO:0000313" key="9">
    <source>
        <dbReference type="EMBL" id="KEJ91835.1"/>
    </source>
</evidence>
<comment type="subcellular location">
    <subcellularLocation>
        <location evidence="5 6">Cytoplasm</location>
    </subcellularLocation>
</comment>
<keyword evidence="4 5" id="KW-0269">Exonuclease</keyword>
<dbReference type="GO" id="GO:0008855">
    <property type="term" value="F:exodeoxyribonuclease VII activity"/>
    <property type="evidence" value="ECO:0007669"/>
    <property type="project" value="UniProtKB-UniRule"/>
</dbReference>
<dbReference type="InterPro" id="IPR003753">
    <property type="entry name" value="Exonuc_VII_L"/>
</dbReference>
<evidence type="ECO:0000256" key="1">
    <source>
        <dbReference type="ARBA" id="ARBA00022490"/>
    </source>
</evidence>
<evidence type="ECO:0000256" key="4">
    <source>
        <dbReference type="ARBA" id="ARBA00022839"/>
    </source>
</evidence>
<accession>A0A073IQH7</accession>
<gene>
    <name evidence="5" type="primary">xseA</name>
    <name evidence="9" type="ORF">EH55_07655</name>
</gene>
<dbReference type="Pfam" id="PF13742">
    <property type="entry name" value="tRNA_anti_2"/>
    <property type="match status" value="1"/>
</dbReference>
<dbReference type="RefSeq" id="WP_037977219.1">
    <property type="nucleotide sequence ID" value="NZ_CAMETI010000006.1"/>
</dbReference>
<dbReference type="HAMAP" id="MF_00378">
    <property type="entry name" value="Exonuc_7_L"/>
    <property type="match status" value="1"/>
</dbReference>
<evidence type="ECO:0000256" key="3">
    <source>
        <dbReference type="ARBA" id="ARBA00022801"/>
    </source>
</evidence>
<keyword evidence="3 5" id="KW-0378">Hydrolase</keyword>
<dbReference type="Pfam" id="PF02601">
    <property type="entry name" value="Exonuc_VII_L"/>
    <property type="match status" value="1"/>
</dbReference>
<protein>
    <recommendedName>
        <fullName evidence="5">Exodeoxyribonuclease 7 large subunit</fullName>
        <ecNumber evidence="5">3.1.11.6</ecNumber>
    </recommendedName>
    <alternativeName>
        <fullName evidence="5">Exodeoxyribonuclease VII large subunit</fullName>
        <shortName evidence="5">Exonuclease VII large subunit</shortName>
    </alternativeName>
</protein>
<dbReference type="GO" id="GO:0006308">
    <property type="term" value="P:DNA catabolic process"/>
    <property type="evidence" value="ECO:0007669"/>
    <property type="project" value="UniProtKB-UniRule"/>
</dbReference>
<dbReference type="PANTHER" id="PTHR30008:SF0">
    <property type="entry name" value="EXODEOXYRIBONUCLEASE 7 LARGE SUBUNIT"/>
    <property type="match status" value="1"/>
</dbReference>